<protein>
    <submittedName>
        <fullName evidence="9">Coat protein</fullName>
    </submittedName>
</protein>
<keyword evidence="4 9" id="KW-0167">Capsid protein</keyword>
<evidence type="ECO:0000256" key="2">
    <source>
        <dbReference type="ARBA" id="ARBA00004328"/>
    </source>
</evidence>
<evidence type="ECO:0000313" key="9">
    <source>
        <dbReference type="EMBL" id="AUS90881.1"/>
    </source>
</evidence>
<keyword evidence="3" id="KW-1139">Helical capsid protein</keyword>
<dbReference type="PROSITE" id="PS00418">
    <property type="entry name" value="POTEX_CARLAVIRUS_COAT"/>
    <property type="match status" value="1"/>
</dbReference>
<evidence type="ECO:0000256" key="7">
    <source>
        <dbReference type="SAM" id="MobiDB-lite"/>
    </source>
</evidence>
<keyword evidence="5" id="KW-0946">Virion</keyword>
<comment type="subcellular location">
    <subcellularLocation>
        <location evidence="2">Virion</location>
    </subcellularLocation>
</comment>
<accession>A0A2I7ZEP8</accession>
<keyword evidence="6" id="KW-0687">Ribonucleoprotein</keyword>
<sequence length="225" mass="24165">MSTTGVQSSQSAGPRTAQSAGPFQTLSTAQLAALSLGVTSSLLPSPAELINISQALVSLGASATNLTPLSLEIVNYCFDNGSSPETVFKGDSQILNMPLSKIASAITQSTTLRQFCRYFAKIIWNYRVSKNLPPAAWEAWAYKPEQKFAAFDFFDGVLNEAALSPSDGLVRLPNEAERLANQTNRNVHLFESNAQKSRALTTSALVTKGLQGSEPPRIQFLPGPE</sequence>
<evidence type="ECO:0000256" key="1">
    <source>
        <dbReference type="ARBA" id="ARBA00004032"/>
    </source>
</evidence>
<dbReference type="Pfam" id="PF00286">
    <property type="entry name" value="Flexi_CP"/>
    <property type="match status" value="1"/>
</dbReference>
<reference evidence="9" key="1">
    <citation type="submission" date="2017-02" db="EMBL/GenBank/DDBJ databases">
        <title>Detection of co-infection of Notocactus leninghausii f. cristatus with six virus species in South Korea.</title>
        <authorList>
            <person name="Park C.H."/>
            <person name="Song E.G."/>
            <person name="Ryu K.H."/>
        </authorList>
    </citation>
    <scope>NUCLEOTIDE SEQUENCE</scope>
    <source>
        <strain evidence="9">Nl</strain>
    </source>
</reference>
<evidence type="ECO:0000256" key="5">
    <source>
        <dbReference type="ARBA" id="ARBA00022844"/>
    </source>
</evidence>
<organism evidence="9">
    <name type="scientific">Cactus virus X</name>
    <dbReference type="NCBI Taxonomy" id="112227"/>
    <lineage>
        <taxon>Viruses</taxon>
        <taxon>Riboviria</taxon>
        <taxon>Orthornavirae</taxon>
        <taxon>Kitrinoviricota</taxon>
        <taxon>Alsuviricetes</taxon>
        <taxon>Tymovirales</taxon>
        <taxon>Alphaflexiviridae</taxon>
        <taxon>Potexvirus</taxon>
        <taxon>Potexvirus ecscacti</taxon>
    </lineage>
</organism>
<feature type="domain" description="Potexviruses and carlaviruses coat protein" evidence="8">
    <location>
        <begin position="147"/>
        <end position="162"/>
    </location>
</feature>
<dbReference type="InterPro" id="IPR000052">
    <property type="entry name" value="Pltvir_coat"/>
</dbReference>
<evidence type="ECO:0000256" key="3">
    <source>
        <dbReference type="ARBA" id="ARBA00022497"/>
    </source>
</evidence>
<dbReference type="GO" id="GO:0005198">
    <property type="term" value="F:structural molecule activity"/>
    <property type="evidence" value="ECO:0007669"/>
    <property type="project" value="InterPro"/>
</dbReference>
<name>A0A2I7ZEP8_9VIRU</name>
<feature type="region of interest" description="Disordered" evidence="7">
    <location>
        <begin position="1"/>
        <end position="20"/>
    </location>
</feature>
<evidence type="ECO:0000256" key="4">
    <source>
        <dbReference type="ARBA" id="ARBA00022561"/>
    </source>
</evidence>
<proteinExistence type="predicted"/>
<evidence type="ECO:0000259" key="8">
    <source>
        <dbReference type="PROSITE" id="PS00418"/>
    </source>
</evidence>
<dbReference type="PRINTS" id="PR00232">
    <property type="entry name" value="POTXCARLCOAT"/>
</dbReference>
<evidence type="ECO:0000256" key="6">
    <source>
        <dbReference type="ARBA" id="ARBA00023274"/>
    </source>
</evidence>
<dbReference type="GO" id="GO:1990904">
    <property type="term" value="C:ribonucleoprotein complex"/>
    <property type="evidence" value="ECO:0007669"/>
    <property type="project" value="UniProtKB-KW"/>
</dbReference>
<dbReference type="EMBL" id="KY581587">
    <property type="protein sequence ID" value="AUS90881.1"/>
    <property type="molecule type" value="Genomic_RNA"/>
</dbReference>
<dbReference type="GO" id="GO:0019029">
    <property type="term" value="C:helical viral capsid"/>
    <property type="evidence" value="ECO:0007669"/>
    <property type="project" value="UniProtKB-KW"/>
</dbReference>
<comment type="function">
    <text evidence="1">Required for genome encapsidation. Forms ribonucleoprotein complexes along with TGB1 helicase and viral RNA.</text>
</comment>